<reference evidence="5" key="1">
    <citation type="journal article" date="2010" name="Mol. Ecol.">
        <title>Postglacial history of a widespread conifer produces inverse clines in selective neutrality tests.</title>
        <authorList>
            <person name="Holliday J.A."/>
            <person name="Yuen M."/>
            <person name="Ritland K."/>
            <person name="Aitken S.N."/>
        </authorList>
    </citation>
    <scope>NUCLEOTIDE SEQUENCE</scope>
    <source>
        <strain evidence="5">VA101</strain>
    </source>
</reference>
<evidence type="ECO:0000313" key="5">
    <source>
        <dbReference type="EMBL" id="ADP94972.1"/>
    </source>
</evidence>
<dbReference type="SUPFAM" id="SSF56112">
    <property type="entry name" value="Protein kinase-like (PK-like)"/>
    <property type="match status" value="1"/>
</dbReference>
<dbReference type="GO" id="GO:0016301">
    <property type="term" value="F:kinase activity"/>
    <property type="evidence" value="ECO:0007669"/>
    <property type="project" value="UniProtKB-KW"/>
</dbReference>
<name>E5F6C8_PICSI</name>
<dbReference type="InterPro" id="IPR052059">
    <property type="entry name" value="CR_Ser/Thr_kinase"/>
</dbReference>
<dbReference type="Gene3D" id="1.10.510.10">
    <property type="entry name" value="Transferase(Phosphotransferase) domain 1"/>
    <property type="match status" value="1"/>
</dbReference>
<dbReference type="GO" id="GO:0005524">
    <property type="term" value="F:ATP binding"/>
    <property type="evidence" value="ECO:0007669"/>
    <property type="project" value="UniProtKB-KW"/>
</dbReference>
<evidence type="ECO:0000256" key="4">
    <source>
        <dbReference type="ARBA" id="ARBA00022840"/>
    </source>
</evidence>
<dbReference type="PANTHER" id="PTHR47973">
    <property type="entry name" value="CYSTEINE-RICH RECEPTOR-LIKE PROTEIN KINASE 3"/>
    <property type="match status" value="1"/>
</dbReference>
<proteinExistence type="evidence at transcript level"/>
<keyword evidence="1" id="KW-0808">Transferase</keyword>
<evidence type="ECO:0000256" key="1">
    <source>
        <dbReference type="ARBA" id="ARBA00022679"/>
    </source>
</evidence>
<dbReference type="AlphaFoldDB" id="E5F6C8"/>
<feature type="non-terminal residue" evidence="5">
    <location>
        <position position="1"/>
    </location>
</feature>
<keyword evidence="2" id="KW-0547">Nucleotide-binding</keyword>
<organism evidence="5">
    <name type="scientific">Picea sitchensis</name>
    <name type="common">Sitka spruce</name>
    <name type="synonym">Pinus sitchensis</name>
    <dbReference type="NCBI Taxonomy" id="3332"/>
    <lineage>
        <taxon>Eukaryota</taxon>
        <taxon>Viridiplantae</taxon>
        <taxon>Streptophyta</taxon>
        <taxon>Embryophyta</taxon>
        <taxon>Tracheophyta</taxon>
        <taxon>Spermatophyta</taxon>
        <taxon>Pinopsida</taxon>
        <taxon>Pinidae</taxon>
        <taxon>Conifers I</taxon>
        <taxon>Pinales</taxon>
        <taxon>Pinaceae</taxon>
        <taxon>Picea</taxon>
    </lineage>
</organism>
<sequence length="149" mass="16074">GHLTQKADVYSYGVLVLEILTGRKCMDTRLPSPILLQWAWSLYERNENINIVDPKLEVQGMSENEQGQVLRVVLIAFLCVQGLSSQRPSISMVLTMLTGDSEILVAPSAPALIDCEHISVASAATPQTLSAAASSSTSHATMSNSMCPR</sequence>
<keyword evidence="4" id="KW-0067">ATP-binding</keyword>
<keyword evidence="3" id="KW-0418">Kinase</keyword>
<protein>
    <submittedName>
        <fullName evidence="5">Leucine rich repeat-like protein</fullName>
    </submittedName>
</protein>
<dbReference type="EMBL" id="HM199610">
    <property type="protein sequence ID" value="ADP94972.1"/>
    <property type="molecule type" value="mRNA"/>
</dbReference>
<dbReference type="InterPro" id="IPR011009">
    <property type="entry name" value="Kinase-like_dom_sf"/>
</dbReference>
<accession>E5F6C8</accession>
<evidence type="ECO:0000256" key="2">
    <source>
        <dbReference type="ARBA" id="ARBA00022741"/>
    </source>
</evidence>
<evidence type="ECO:0000256" key="3">
    <source>
        <dbReference type="ARBA" id="ARBA00022777"/>
    </source>
</evidence>